<organism evidence="1 2">
    <name type="scientific">Araneus ventricosus</name>
    <name type="common">Orbweaver spider</name>
    <name type="synonym">Epeira ventricosa</name>
    <dbReference type="NCBI Taxonomy" id="182803"/>
    <lineage>
        <taxon>Eukaryota</taxon>
        <taxon>Metazoa</taxon>
        <taxon>Ecdysozoa</taxon>
        <taxon>Arthropoda</taxon>
        <taxon>Chelicerata</taxon>
        <taxon>Arachnida</taxon>
        <taxon>Araneae</taxon>
        <taxon>Araneomorphae</taxon>
        <taxon>Entelegynae</taxon>
        <taxon>Araneoidea</taxon>
        <taxon>Araneidae</taxon>
        <taxon>Araneus</taxon>
    </lineage>
</organism>
<keyword evidence="2" id="KW-1185">Reference proteome</keyword>
<dbReference type="AlphaFoldDB" id="A0A4Y2VNM2"/>
<gene>
    <name evidence="1" type="ORF">AVEN_112538_1</name>
</gene>
<name>A0A4Y2VNM2_ARAVE</name>
<comment type="caution">
    <text evidence="1">The sequence shown here is derived from an EMBL/GenBank/DDBJ whole genome shotgun (WGS) entry which is preliminary data.</text>
</comment>
<reference evidence="1 2" key="1">
    <citation type="journal article" date="2019" name="Sci. Rep.">
        <title>Orb-weaving spider Araneus ventricosus genome elucidates the spidroin gene catalogue.</title>
        <authorList>
            <person name="Kono N."/>
            <person name="Nakamura H."/>
            <person name="Ohtoshi R."/>
            <person name="Moran D.A.P."/>
            <person name="Shinohara A."/>
            <person name="Yoshida Y."/>
            <person name="Fujiwara M."/>
            <person name="Mori M."/>
            <person name="Tomita M."/>
            <person name="Arakawa K."/>
        </authorList>
    </citation>
    <scope>NUCLEOTIDE SEQUENCE [LARGE SCALE GENOMIC DNA]</scope>
</reference>
<evidence type="ECO:0000313" key="2">
    <source>
        <dbReference type="Proteomes" id="UP000499080"/>
    </source>
</evidence>
<dbReference type="Proteomes" id="UP000499080">
    <property type="component" value="Unassembled WGS sequence"/>
</dbReference>
<accession>A0A4Y2VNM2</accession>
<dbReference type="EMBL" id="BGPR01049230">
    <property type="protein sequence ID" value="GBO26212.1"/>
    <property type="molecule type" value="Genomic_DNA"/>
</dbReference>
<evidence type="ECO:0000313" key="1">
    <source>
        <dbReference type="EMBL" id="GBO26212.1"/>
    </source>
</evidence>
<feature type="non-terminal residue" evidence="1">
    <location>
        <position position="51"/>
    </location>
</feature>
<protein>
    <submittedName>
        <fullName evidence="1">Uncharacterized protein</fullName>
    </submittedName>
</protein>
<proteinExistence type="predicted"/>
<sequence length="51" mass="5978">MSSGKQLLHPDDYPYVVHLPQWYLQKSDVDFFYRASVLFTDETYFTGKAAT</sequence>